<dbReference type="GO" id="GO:0006508">
    <property type="term" value="P:proteolysis"/>
    <property type="evidence" value="ECO:0007669"/>
    <property type="project" value="UniProtKB-KW"/>
</dbReference>
<feature type="chain" id="PRO_5036734791" evidence="3">
    <location>
        <begin position="29"/>
        <end position="234"/>
    </location>
</feature>
<dbReference type="PANTHER" id="PTHR24276">
    <property type="entry name" value="POLYSERASE-RELATED"/>
    <property type="match status" value="1"/>
</dbReference>
<dbReference type="Pfam" id="PF00089">
    <property type="entry name" value="Trypsin"/>
    <property type="match status" value="1"/>
</dbReference>
<keyword evidence="6" id="KW-1185">Reference proteome</keyword>
<reference evidence="5" key="2">
    <citation type="submission" date="2020-09" db="EMBL/GenBank/DDBJ databases">
        <authorList>
            <person name="Sun Q."/>
            <person name="Zhou Y."/>
        </authorList>
    </citation>
    <scope>NUCLEOTIDE SEQUENCE</scope>
    <source>
        <strain evidence="5">CGMCC 4.7201</strain>
    </source>
</reference>
<dbReference type="SMART" id="SM00020">
    <property type="entry name" value="Tryp_SPc"/>
    <property type="match status" value="1"/>
</dbReference>
<keyword evidence="5" id="KW-0378">Hydrolase</keyword>
<dbReference type="InterPro" id="IPR018114">
    <property type="entry name" value="TRYPSIN_HIS"/>
</dbReference>
<feature type="signal peptide" evidence="3">
    <location>
        <begin position="1"/>
        <end position="28"/>
    </location>
</feature>
<organism evidence="5 6">
    <name type="scientific">Wenjunlia tyrosinilytica</name>
    <dbReference type="NCBI Taxonomy" id="1544741"/>
    <lineage>
        <taxon>Bacteria</taxon>
        <taxon>Bacillati</taxon>
        <taxon>Actinomycetota</taxon>
        <taxon>Actinomycetes</taxon>
        <taxon>Kitasatosporales</taxon>
        <taxon>Streptomycetaceae</taxon>
        <taxon>Wenjunlia</taxon>
    </lineage>
</organism>
<dbReference type="InterPro" id="IPR009003">
    <property type="entry name" value="Peptidase_S1_PA"/>
</dbReference>
<proteinExistence type="inferred from homology"/>
<dbReference type="PANTHER" id="PTHR24276:SF91">
    <property type="entry name" value="AT26814P-RELATED"/>
    <property type="match status" value="1"/>
</dbReference>
<dbReference type="AlphaFoldDB" id="A0A917ZVR4"/>
<accession>A0A917ZVR4</accession>
<dbReference type="SUPFAM" id="SSF50494">
    <property type="entry name" value="Trypsin-like serine proteases"/>
    <property type="match status" value="1"/>
</dbReference>
<comment type="similarity">
    <text evidence="1">Belongs to the peptidase S1 family.</text>
</comment>
<dbReference type="GO" id="GO:0004252">
    <property type="term" value="F:serine-type endopeptidase activity"/>
    <property type="evidence" value="ECO:0007669"/>
    <property type="project" value="InterPro"/>
</dbReference>
<dbReference type="RefSeq" id="WP_189134631.1">
    <property type="nucleotide sequence ID" value="NZ_BMMS01000029.1"/>
</dbReference>
<dbReference type="Gene3D" id="2.40.10.10">
    <property type="entry name" value="Trypsin-like serine proteases"/>
    <property type="match status" value="1"/>
</dbReference>
<dbReference type="Proteomes" id="UP000641932">
    <property type="component" value="Unassembled WGS sequence"/>
</dbReference>
<evidence type="ECO:0000313" key="5">
    <source>
        <dbReference type="EMBL" id="GGO96569.1"/>
    </source>
</evidence>
<evidence type="ECO:0000259" key="4">
    <source>
        <dbReference type="PROSITE" id="PS50240"/>
    </source>
</evidence>
<sequence length="234" mass="23564">MRRRHAIVAAGLFTGLITTAVVSGSVHAITNGQEAADAPAGMVQVTTTRDNGDSLCGGSLINEKWVLTAAHCAEANEGGAVKAVKVLVGSLEQGKGTALAVKNQHIQAGFDLALLELQDSAGSAATASLADTDPAVGSTGEVSGWGMTETGQLSEKLKTAQVKVDKTGGDCKDGANGPGVCTSAVSGEFGSGDSGGPLFVDGKQVGVVSNSRSFVFASVANRLSWMEQTTGLDL</sequence>
<feature type="domain" description="Peptidase S1" evidence="4">
    <location>
        <begin position="29"/>
        <end position="231"/>
    </location>
</feature>
<keyword evidence="2" id="KW-1015">Disulfide bond</keyword>
<dbReference type="InterPro" id="IPR050430">
    <property type="entry name" value="Peptidase_S1"/>
</dbReference>
<dbReference type="InterPro" id="IPR001254">
    <property type="entry name" value="Trypsin_dom"/>
</dbReference>
<protein>
    <submittedName>
        <fullName evidence="5">Serine protease</fullName>
    </submittedName>
</protein>
<keyword evidence="5" id="KW-0645">Protease</keyword>
<dbReference type="InterPro" id="IPR001314">
    <property type="entry name" value="Peptidase_S1A"/>
</dbReference>
<dbReference type="EMBL" id="BMMS01000029">
    <property type="protein sequence ID" value="GGO96569.1"/>
    <property type="molecule type" value="Genomic_DNA"/>
</dbReference>
<dbReference type="InterPro" id="IPR043504">
    <property type="entry name" value="Peptidase_S1_PA_chymotrypsin"/>
</dbReference>
<keyword evidence="3" id="KW-0732">Signal</keyword>
<reference evidence="5" key="1">
    <citation type="journal article" date="2014" name="Int. J. Syst. Evol. Microbiol.">
        <title>Complete genome sequence of Corynebacterium casei LMG S-19264T (=DSM 44701T), isolated from a smear-ripened cheese.</title>
        <authorList>
            <consortium name="US DOE Joint Genome Institute (JGI-PGF)"/>
            <person name="Walter F."/>
            <person name="Albersmeier A."/>
            <person name="Kalinowski J."/>
            <person name="Ruckert C."/>
        </authorList>
    </citation>
    <scope>NUCLEOTIDE SEQUENCE</scope>
    <source>
        <strain evidence="5">CGMCC 4.7201</strain>
    </source>
</reference>
<gene>
    <name evidence="5" type="ORF">GCM10012280_56360</name>
</gene>
<name>A0A917ZVR4_9ACTN</name>
<comment type="caution">
    <text evidence="5">The sequence shown here is derived from an EMBL/GenBank/DDBJ whole genome shotgun (WGS) entry which is preliminary data.</text>
</comment>
<evidence type="ECO:0000256" key="1">
    <source>
        <dbReference type="ARBA" id="ARBA00007664"/>
    </source>
</evidence>
<evidence type="ECO:0000256" key="3">
    <source>
        <dbReference type="SAM" id="SignalP"/>
    </source>
</evidence>
<dbReference type="PROSITE" id="PS00134">
    <property type="entry name" value="TRYPSIN_HIS"/>
    <property type="match status" value="1"/>
</dbReference>
<dbReference type="PRINTS" id="PR00722">
    <property type="entry name" value="CHYMOTRYPSIN"/>
</dbReference>
<evidence type="ECO:0000313" key="6">
    <source>
        <dbReference type="Proteomes" id="UP000641932"/>
    </source>
</evidence>
<dbReference type="PROSITE" id="PS50240">
    <property type="entry name" value="TRYPSIN_DOM"/>
    <property type="match status" value="1"/>
</dbReference>
<evidence type="ECO:0000256" key="2">
    <source>
        <dbReference type="ARBA" id="ARBA00023157"/>
    </source>
</evidence>